<evidence type="ECO:0000313" key="2">
    <source>
        <dbReference type="EMBL" id="CRK80339.1"/>
    </source>
</evidence>
<accession>A0A0U1NQM7</accession>
<dbReference type="Pfam" id="PF09524">
    <property type="entry name" value="Phg_2220_C"/>
    <property type="match status" value="1"/>
</dbReference>
<protein>
    <submittedName>
        <fullName evidence="2">DnaD domain-containing protein</fullName>
    </submittedName>
</protein>
<dbReference type="OrthoDB" id="3199595at2"/>
<dbReference type="RefSeq" id="WP_090629710.1">
    <property type="nucleotide sequence ID" value="NZ_CVRB01000001.1"/>
</dbReference>
<dbReference type="STRING" id="1499688.BN000_00220"/>
<dbReference type="AlphaFoldDB" id="A0A0U1NQM7"/>
<reference evidence="3" key="1">
    <citation type="submission" date="2015-05" db="EMBL/GenBank/DDBJ databases">
        <authorList>
            <person name="Urmite Genomes"/>
        </authorList>
    </citation>
    <scope>NUCLEOTIDE SEQUENCE [LARGE SCALE GENOMIC DNA]</scope>
    <source>
        <strain evidence="3">LF1</strain>
    </source>
</reference>
<evidence type="ECO:0000313" key="3">
    <source>
        <dbReference type="Proteomes" id="UP000199087"/>
    </source>
</evidence>
<name>A0A0U1NQM7_9BACI</name>
<gene>
    <name evidence="2" type="ORF">BN000_00220</name>
</gene>
<dbReference type="NCBIfam" id="TIGR02220">
    <property type="entry name" value="phg_TIGR02220"/>
    <property type="match status" value="1"/>
</dbReference>
<dbReference type="Proteomes" id="UP000199087">
    <property type="component" value="Unassembled WGS sequence"/>
</dbReference>
<dbReference type="InterPro" id="IPR011741">
    <property type="entry name" value="Phg_2220_C"/>
</dbReference>
<proteinExistence type="predicted"/>
<sequence>MAKFRYVHTEFWQDAKVLEEMTPEDKYFYLYLLTNPNTTQIGVYQITKKQMAFDLGYSSESINSLLDRFINNHKIVKYNAETRELAILNWGKYNLNNTGKPVLDCIKKELTDVKDKTLLWEVMNQISNETVLNEFSQAVYDTYHDSSTTRGEKEKEKEEEKEEEKIYIPFSEIVSYLNEKANTNYKYSSKKTKDLIKARWNDGFIFDDFKTVIDKKVSEWLRDKEMCKYLRPETLFGNKFEGYLNQKSYGKRSLFDQGEESKKRQSSIKPLTQYELEEMKRLEEELPF</sequence>
<feature type="domain" description="Phage conserved hypothetical protein C-terminal" evidence="1">
    <location>
        <begin position="173"/>
        <end position="245"/>
    </location>
</feature>
<organism evidence="2 3">
    <name type="scientific">Neobacillus massiliamazoniensis</name>
    <dbReference type="NCBI Taxonomy" id="1499688"/>
    <lineage>
        <taxon>Bacteria</taxon>
        <taxon>Bacillati</taxon>
        <taxon>Bacillota</taxon>
        <taxon>Bacilli</taxon>
        <taxon>Bacillales</taxon>
        <taxon>Bacillaceae</taxon>
        <taxon>Neobacillus</taxon>
    </lineage>
</organism>
<keyword evidence="3" id="KW-1185">Reference proteome</keyword>
<dbReference type="EMBL" id="CVRB01000001">
    <property type="protein sequence ID" value="CRK80339.1"/>
    <property type="molecule type" value="Genomic_DNA"/>
</dbReference>
<evidence type="ECO:0000259" key="1">
    <source>
        <dbReference type="Pfam" id="PF09524"/>
    </source>
</evidence>